<dbReference type="EMBL" id="LT629688">
    <property type="protein sequence ID" value="SDD79928.1"/>
    <property type="molecule type" value="Genomic_DNA"/>
</dbReference>
<keyword evidence="2" id="KW-0812">Transmembrane</keyword>
<gene>
    <name evidence="3" type="ORF">SAMN04489747_1764</name>
</gene>
<name>A0A1G6XP27_9ACTN</name>
<accession>A0A1G6XP27</accession>
<dbReference type="AlphaFoldDB" id="A0A1G6XP27"/>
<evidence type="ECO:0000256" key="2">
    <source>
        <dbReference type="SAM" id="Phobius"/>
    </source>
</evidence>
<evidence type="ECO:0008006" key="5">
    <source>
        <dbReference type="Google" id="ProtNLM"/>
    </source>
</evidence>
<dbReference type="Proteomes" id="UP000198546">
    <property type="component" value="Chromosome i"/>
</dbReference>
<organism evidence="3 4">
    <name type="scientific">Auraticoccus monumenti</name>
    <dbReference type="NCBI Taxonomy" id="675864"/>
    <lineage>
        <taxon>Bacteria</taxon>
        <taxon>Bacillati</taxon>
        <taxon>Actinomycetota</taxon>
        <taxon>Actinomycetes</taxon>
        <taxon>Propionibacteriales</taxon>
        <taxon>Propionibacteriaceae</taxon>
        <taxon>Auraticoccus</taxon>
    </lineage>
</organism>
<evidence type="ECO:0000313" key="3">
    <source>
        <dbReference type="EMBL" id="SDD79928.1"/>
    </source>
</evidence>
<evidence type="ECO:0000256" key="1">
    <source>
        <dbReference type="SAM" id="MobiDB-lite"/>
    </source>
</evidence>
<feature type="region of interest" description="Disordered" evidence="1">
    <location>
        <begin position="1"/>
        <end position="23"/>
    </location>
</feature>
<sequence>MSNPYGQNPGDPQNPYSGQPGGVPGAEAPGIGLAKIGFILAVIPCTATIGLILCIVAAVQSKNAGVPNPKAKNGIIVACVWLALSIIFQIIAAAMGLYSGSM</sequence>
<keyword evidence="4" id="KW-1185">Reference proteome</keyword>
<protein>
    <recommendedName>
        <fullName evidence="5">DUF4190 domain-containing protein</fullName>
    </recommendedName>
</protein>
<reference evidence="3 4" key="1">
    <citation type="submission" date="2016-10" db="EMBL/GenBank/DDBJ databases">
        <authorList>
            <person name="de Groot N.N."/>
        </authorList>
    </citation>
    <scope>NUCLEOTIDE SEQUENCE [LARGE SCALE GENOMIC DNA]</scope>
    <source>
        <strain evidence="3 4">MON 2.2</strain>
    </source>
</reference>
<feature type="transmembrane region" description="Helical" evidence="2">
    <location>
        <begin position="36"/>
        <end position="59"/>
    </location>
</feature>
<feature type="transmembrane region" description="Helical" evidence="2">
    <location>
        <begin position="71"/>
        <end position="98"/>
    </location>
</feature>
<dbReference type="OrthoDB" id="4775598at2"/>
<keyword evidence="2" id="KW-1133">Transmembrane helix</keyword>
<keyword evidence="2" id="KW-0472">Membrane</keyword>
<proteinExistence type="predicted"/>
<dbReference type="RefSeq" id="WP_090592463.1">
    <property type="nucleotide sequence ID" value="NZ_LT629688.1"/>
</dbReference>
<feature type="compositionally biased region" description="Polar residues" evidence="1">
    <location>
        <begin position="1"/>
        <end position="17"/>
    </location>
</feature>
<evidence type="ECO:0000313" key="4">
    <source>
        <dbReference type="Proteomes" id="UP000198546"/>
    </source>
</evidence>